<comment type="caution">
    <text evidence="2">The sequence shown here is derived from an EMBL/GenBank/DDBJ whole genome shotgun (WGS) entry which is preliminary data.</text>
</comment>
<accession>A0ABW3M1H1</accession>
<dbReference type="Gene3D" id="3.40.1350.10">
    <property type="match status" value="1"/>
</dbReference>
<dbReference type="InterPro" id="IPR011856">
    <property type="entry name" value="tRNA_endonuc-like_dom_sf"/>
</dbReference>
<keyword evidence="2" id="KW-0255">Endonuclease</keyword>
<sequence length="238" mass="26882">MTRINCRRQHWYSCADADDSAEVWRVGRGHAPHAAEQWLPTLSPFLKGNLMVEDGFDRWPTFALSPTEYERAVADIVKDAGHDVVDWQVKHLDSVEGMDGTYVIDVTVRFRLMGADFLILFECKRHSRPVEREDVQVLQDKLRSTGAHKGVVVAASGFQRGALQYAQKHGIACVRLVDRAWTYDTRDHTTPAVPQPTGIFVAYARSLSDRGYRNVLLTNQQPSARELLFTRSGETPTV</sequence>
<reference evidence="3" key="1">
    <citation type="journal article" date="2019" name="Int. J. Syst. Evol. Microbiol.">
        <title>The Global Catalogue of Microorganisms (GCM) 10K type strain sequencing project: providing services to taxonomists for standard genome sequencing and annotation.</title>
        <authorList>
            <consortium name="The Broad Institute Genomics Platform"/>
            <consortium name="The Broad Institute Genome Sequencing Center for Infectious Disease"/>
            <person name="Wu L."/>
            <person name="Ma J."/>
        </authorList>
    </citation>
    <scope>NUCLEOTIDE SEQUENCE [LARGE SCALE GENOMIC DNA]</scope>
    <source>
        <strain evidence="3">JCM 31486</strain>
    </source>
</reference>
<evidence type="ECO:0000313" key="3">
    <source>
        <dbReference type="Proteomes" id="UP001597045"/>
    </source>
</evidence>
<dbReference type="EMBL" id="JBHTIS010000054">
    <property type="protein sequence ID" value="MFD1044432.1"/>
    <property type="molecule type" value="Genomic_DNA"/>
</dbReference>
<evidence type="ECO:0000259" key="1">
    <source>
        <dbReference type="Pfam" id="PF04471"/>
    </source>
</evidence>
<dbReference type="SUPFAM" id="SSF52980">
    <property type="entry name" value="Restriction endonuclease-like"/>
    <property type="match status" value="1"/>
</dbReference>
<dbReference type="InterPro" id="IPR007560">
    <property type="entry name" value="Restrct_endonuc_IV_Mrr"/>
</dbReference>
<dbReference type="InterPro" id="IPR052906">
    <property type="entry name" value="Type_IV_Methyl-Rstrct_Enzyme"/>
</dbReference>
<dbReference type="Pfam" id="PF04471">
    <property type="entry name" value="Mrr_cat"/>
    <property type="match status" value="1"/>
</dbReference>
<proteinExistence type="predicted"/>
<keyword evidence="3" id="KW-1185">Reference proteome</keyword>
<gene>
    <name evidence="2" type="ORF">ACFQ1S_01900</name>
</gene>
<organism evidence="2 3">
    <name type="scientific">Kibdelosporangium lantanae</name>
    <dbReference type="NCBI Taxonomy" id="1497396"/>
    <lineage>
        <taxon>Bacteria</taxon>
        <taxon>Bacillati</taxon>
        <taxon>Actinomycetota</taxon>
        <taxon>Actinomycetes</taxon>
        <taxon>Pseudonocardiales</taxon>
        <taxon>Pseudonocardiaceae</taxon>
        <taxon>Kibdelosporangium</taxon>
    </lineage>
</organism>
<feature type="domain" description="Restriction endonuclease type IV Mrr" evidence="1">
    <location>
        <begin position="64"/>
        <end position="179"/>
    </location>
</feature>
<dbReference type="PANTHER" id="PTHR30015:SF7">
    <property type="entry name" value="TYPE IV METHYL-DIRECTED RESTRICTION ENZYME ECOKMRR"/>
    <property type="match status" value="1"/>
</dbReference>
<dbReference type="GO" id="GO:0004519">
    <property type="term" value="F:endonuclease activity"/>
    <property type="evidence" value="ECO:0007669"/>
    <property type="project" value="UniProtKB-KW"/>
</dbReference>
<keyword evidence="2" id="KW-0378">Hydrolase</keyword>
<keyword evidence="2" id="KW-0540">Nuclease</keyword>
<dbReference type="PANTHER" id="PTHR30015">
    <property type="entry name" value="MRR RESTRICTION SYSTEM PROTEIN"/>
    <property type="match status" value="1"/>
</dbReference>
<evidence type="ECO:0000313" key="2">
    <source>
        <dbReference type="EMBL" id="MFD1044432.1"/>
    </source>
</evidence>
<dbReference type="InterPro" id="IPR011335">
    <property type="entry name" value="Restrct_endonuc-II-like"/>
</dbReference>
<name>A0ABW3M1H1_9PSEU</name>
<dbReference type="Proteomes" id="UP001597045">
    <property type="component" value="Unassembled WGS sequence"/>
</dbReference>
<protein>
    <submittedName>
        <fullName evidence="2">Restriction endonuclease</fullName>
    </submittedName>
</protein>